<protein>
    <recommendedName>
        <fullName evidence="8">Glycosyltransferase family 92 protein</fullName>
        <ecNumber evidence="8">2.4.1.-</ecNumber>
    </recommendedName>
</protein>
<evidence type="ECO:0000313" key="10">
    <source>
        <dbReference type="WBParaSite" id="GPLIN_000290200"/>
    </source>
</evidence>
<evidence type="ECO:0000256" key="6">
    <source>
        <dbReference type="ARBA" id="ARBA00022989"/>
    </source>
</evidence>
<dbReference type="GO" id="GO:0016757">
    <property type="term" value="F:glycosyltransferase activity"/>
    <property type="evidence" value="ECO:0007669"/>
    <property type="project" value="UniProtKB-UniRule"/>
</dbReference>
<dbReference type="Pfam" id="PF01697">
    <property type="entry name" value="Glyco_transf_92"/>
    <property type="match status" value="1"/>
</dbReference>
<reference evidence="9" key="1">
    <citation type="submission" date="2013-12" db="EMBL/GenBank/DDBJ databases">
        <authorList>
            <person name="Aslett M."/>
        </authorList>
    </citation>
    <scope>NUCLEOTIDE SEQUENCE [LARGE SCALE GENOMIC DNA]</scope>
    <source>
        <strain evidence="9">Lindley</strain>
    </source>
</reference>
<name>A0A183BQL6_GLOPA</name>
<keyword evidence="3 8" id="KW-0328">Glycosyltransferase</keyword>
<reference evidence="9" key="2">
    <citation type="submission" date="2014-05" db="EMBL/GenBank/DDBJ databases">
        <title>The genome and life-stage specific transcriptomes of Globodera pallida elucidate key aspects of plant parasitism by a cyst nematode.</title>
        <authorList>
            <person name="Cotton J.A."/>
            <person name="Lilley C.J."/>
            <person name="Jones L.M."/>
            <person name="Kikuchi T."/>
            <person name="Reid A.J."/>
            <person name="Thorpe P."/>
            <person name="Tsai I.J."/>
            <person name="Beasley H."/>
            <person name="Blok V."/>
            <person name="Cock P.J.A."/>
            <person name="Van den Akker S.E."/>
            <person name="Holroyd N."/>
            <person name="Hunt M."/>
            <person name="Mantelin S."/>
            <person name="Naghra H."/>
            <person name="Pain A."/>
            <person name="Palomares-Rius J.E."/>
            <person name="Zarowiecki M."/>
            <person name="Berriman M."/>
            <person name="Jones J.T."/>
            <person name="Urwin P.E."/>
        </authorList>
    </citation>
    <scope>NUCLEOTIDE SEQUENCE [LARGE SCALE GENOMIC DNA]</scope>
    <source>
        <strain evidence="9">Lindley</strain>
    </source>
</reference>
<keyword evidence="6 8" id="KW-1133">Transmembrane helix</keyword>
<keyword evidence="4 8" id="KW-0808">Transferase</keyword>
<evidence type="ECO:0000256" key="3">
    <source>
        <dbReference type="ARBA" id="ARBA00022676"/>
    </source>
</evidence>
<evidence type="ECO:0000256" key="8">
    <source>
        <dbReference type="RuleBase" id="RU366017"/>
    </source>
</evidence>
<evidence type="ECO:0000256" key="1">
    <source>
        <dbReference type="ARBA" id="ARBA00004167"/>
    </source>
</evidence>
<evidence type="ECO:0000256" key="7">
    <source>
        <dbReference type="ARBA" id="ARBA00023136"/>
    </source>
</evidence>
<dbReference type="EC" id="2.4.1.-" evidence="8"/>
<evidence type="ECO:0000313" key="9">
    <source>
        <dbReference type="Proteomes" id="UP000050741"/>
    </source>
</evidence>
<keyword evidence="9" id="KW-1185">Reference proteome</keyword>
<comment type="similarity">
    <text evidence="2 8">Belongs to the glycosyltransferase 92 family.</text>
</comment>
<reference evidence="10" key="3">
    <citation type="submission" date="2016-06" db="UniProtKB">
        <authorList>
            <consortium name="WormBaseParasite"/>
        </authorList>
    </citation>
    <scope>IDENTIFICATION</scope>
</reference>
<dbReference type="Proteomes" id="UP000050741">
    <property type="component" value="Unassembled WGS sequence"/>
</dbReference>
<evidence type="ECO:0000256" key="4">
    <source>
        <dbReference type="ARBA" id="ARBA00022679"/>
    </source>
</evidence>
<dbReference type="InterPro" id="IPR008166">
    <property type="entry name" value="Glyco_transf_92"/>
</dbReference>
<dbReference type="AlphaFoldDB" id="A0A183BQL6"/>
<proteinExistence type="inferred from homology"/>
<dbReference type="PANTHER" id="PTHR21645:SF18">
    <property type="entry name" value="GLYCOSYLTRANSFERASE FAMILY 92 PROTEIN"/>
    <property type="match status" value="1"/>
</dbReference>
<organism evidence="9 10">
    <name type="scientific">Globodera pallida</name>
    <name type="common">Potato cyst nematode worm</name>
    <name type="synonym">Heterodera pallida</name>
    <dbReference type="NCBI Taxonomy" id="36090"/>
    <lineage>
        <taxon>Eukaryota</taxon>
        <taxon>Metazoa</taxon>
        <taxon>Ecdysozoa</taxon>
        <taxon>Nematoda</taxon>
        <taxon>Chromadorea</taxon>
        <taxon>Rhabditida</taxon>
        <taxon>Tylenchina</taxon>
        <taxon>Tylenchomorpha</taxon>
        <taxon>Tylenchoidea</taxon>
        <taxon>Heteroderidae</taxon>
        <taxon>Heteroderinae</taxon>
        <taxon>Globodera</taxon>
    </lineage>
</organism>
<comment type="subcellular location">
    <subcellularLocation>
        <location evidence="1">Membrane</location>
        <topology evidence="1">Single-pass membrane protein</topology>
    </subcellularLocation>
</comment>
<sequence>MNKYQIFAAVNLVGILLLKFNIFLLFDGREKQQQSGKSIFSLFKRPTQIKQIFVLRTFLYSHRKENRSSTITLLNVQKHLLDRLNWFSAKCLVHSANALFPTWEVPSKLIVLHNVGQCRLVTCALICPHGRPVDEVVFRFAASKPIKFPVSVPNLPEKKVSLLLCMGRVFFFEQWHMFITAMELYRLQRVDTVVAYIMSVHPAIYELMQMYAMEGLLKLMQMYAMEGLLKVRANMEMPSDTAHGTATRYNPNSETEWNNQIVDLHDCLYEHRDGAEFIAFLDWDDLLISPTFKPLPGVFRKFAAYNADSATFLVPRYQSYLLDLESFSEKKYTLRTLWERWLLFDKQSLQNMRQKVIGKIVVRPKFTESVNYHNATKLSDGFREIDFPPNDASILHLRLNKTIFTMDKLQIDGAQLERTFLDFVRRYNKSMEAFRDRLPKTESAIGDFLNCYLASTPDKDRAKNLKRKCPSVHHCPINKTKIELTEQECVNNVNIWSQYHSNVRGIAISVLERSTFERTNKCKFS</sequence>
<feature type="transmembrane region" description="Helical" evidence="8">
    <location>
        <begin position="6"/>
        <end position="26"/>
    </location>
</feature>
<dbReference type="PANTHER" id="PTHR21645">
    <property type="entry name" value="GLYCOSYLTRANSFERASE FAMILY 92 PROTEIN"/>
    <property type="match status" value="1"/>
</dbReference>
<evidence type="ECO:0000256" key="5">
    <source>
        <dbReference type="ARBA" id="ARBA00022692"/>
    </source>
</evidence>
<accession>A0A183BQL6</accession>
<evidence type="ECO:0000256" key="2">
    <source>
        <dbReference type="ARBA" id="ARBA00007647"/>
    </source>
</evidence>
<keyword evidence="7 8" id="KW-0472">Membrane</keyword>
<keyword evidence="5 8" id="KW-0812">Transmembrane</keyword>
<dbReference type="InterPro" id="IPR052012">
    <property type="entry name" value="GTase_92"/>
</dbReference>
<dbReference type="WBParaSite" id="GPLIN_000290200">
    <property type="protein sequence ID" value="GPLIN_000290200"/>
    <property type="gene ID" value="GPLIN_000290200"/>
</dbReference>
<dbReference type="GO" id="GO:0016020">
    <property type="term" value="C:membrane"/>
    <property type="evidence" value="ECO:0007669"/>
    <property type="project" value="UniProtKB-SubCell"/>
</dbReference>